<evidence type="ECO:0000313" key="4">
    <source>
        <dbReference type="Proteomes" id="UP001163719"/>
    </source>
</evidence>
<evidence type="ECO:0000256" key="2">
    <source>
        <dbReference type="SAM" id="SignalP"/>
    </source>
</evidence>
<proteinExistence type="predicted"/>
<organism evidence="3 4">
    <name type="scientific">Chryseobacterium oryctis</name>
    <dbReference type="NCBI Taxonomy" id="2952618"/>
    <lineage>
        <taxon>Bacteria</taxon>
        <taxon>Pseudomonadati</taxon>
        <taxon>Bacteroidota</taxon>
        <taxon>Flavobacteriia</taxon>
        <taxon>Flavobacteriales</taxon>
        <taxon>Weeksellaceae</taxon>
        <taxon>Chryseobacterium group</taxon>
        <taxon>Chryseobacterium</taxon>
    </lineage>
</organism>
<accession>A0ABT3HSZ1</accession>
<dbReference type="RefSeq" id="WP_264744678.1">
    <property type="nucleotide sequence ID" value="NZ_JAPDHV010000010.1"/>
</dbReference>
<name>A0ABT3HSZ1_9FLAO</name>
<keyword evidence="4" id="KW-1185">Reference proteome</keyword>
<dbReference type="Proteomes" id="UP001163719">
    <property type="component" value="Unassembled WGS sequence"/>
</dbReference>
<gene>
    <name evidence="3" type="ORF">OH806_15935</name>
</gene>
<feature type="coiled-coil region" evidence="1">
    <location>
        <begin position="354"/>
        <end position="381"/>
    </location>
</feature>
<sequence length="383" mass="41235">MKKKIILLGAIFSSGIVFSQVGINTPTPKATLDVVSFPTDATKVDGFIAPRLKGSELKAKDALYLAAQTGTIVYVTEALASGSTTTKTVNVTSVGYFYFDGSVWQKISQGVAANIYNADGTLTGNRTVTLGGNRLTFQGASQKTEIGTAGTLYQTGLSSYANMVFTAADNNANGVSSRMHLQVYPESQAQIIADNDATGLSFSTNQTTVSAPIIFSTSPGGGANAVLRAQIAGDGRFNINNTLSIGYSVPQTLSGTEKLKVSGSIVTATTTYPDYVFEDYLEGVSTLKPNYKFKSIYDTEKFILENKHLPGVTPVTALEKTENGYSYNLTDLSVQSLEKIEELYLHTIEQQKEIDEQKSKIDALLKVTEKLQNEINTLKIKNL</sequence>
<feature type="chain" id="PRO_5046742577" description="Chaperone of endosialidase" evidence="2">
    <location>
        <begin position="20"/>
        <end position="383"/>
    </location>
</feature>
<evidence type="ECO:0008006" key="5">
    <source>
        <dbReference type="Google" id="ProtNLM"/>
    </source>
</evidence>
<dbReference type="EMBL" id="JAPDHV010000010">
    <property type="protein sequence ID" value="MCW3162763.1"/>
    <property type="molecule type" value="Genomic_DNA"/>
</dbReference>
<evidence type="ECO:0000313" key="3">
    <source>
        <dbReference type="EMBL" id="MCW3162763.1"/>
    </source>
</evidence>
<comment type="caution">
    <text evidence="3">The sequence shown here is derived from an EMBL/GenBank/DDBJ whole genome shotgun (WGS) entry which is preliminary data.</text>
</comment>
<reference evidence="3" key="1">
    <citation type="submission" date="2022-10" db="EMBL/GenBank/DDBJ databases">
        <title>Chryseobacterium babae sp. nov. isolated from the gut of the beetle Oryctes rhinoceros, and Chryseobacterium kimseyorum sp. nov., isolated from a stick insect rearing cage.</title>
        <authorList>
            <person name="Shelomi M."/>
            <person name="Han C.-J."/>
            <person name="Chen W.-M."/>
            <person name="Chen H.-K."/>
            <person name="Liaw S.-J."/>
            <person name="Muhle E."/>
            <person name="Clermont D."/>
        </authorList>
    </citation>
    <scope>NUCLEOTIDE SEQUENCE</scope>
    <source>
        <strain evidence="3">WLa1L2M3</strain>
    </source>
</reference>
<keyword evidence="1" id="KW-0175">Coiled coil</keyword>
<feature type="signal peptide" evidence="2">
    <location>
        <begin position="1"/>
        <end position="19"/>
    </location>
</feature>
<evidence type="ECO:0000256" key="1">
    <source>
        <dbReference type="SAM" id="Coils"/>
    </source>
</evidence>
<protein>
    <recommendedName>
        <fullName evidence="5">Chaperone of endosialidase</fullName>
    </recommendedName>
</protein>
<keyword evidence="2" id="KW-0732">Signal</keyword>